<dbReference type="PANTHER" id="PTHR31973">
    <property type="entry name" value="POLYPROTEIN, PUTATIVE-RELATED"/>
    <property type="match status" value="1"/>
</dbReference>
<dbReference type="EMBL" id="JAJSOW010000003">
    <property type="protein sequence ID" value="KAI9193910.1"/>
    <property type="molecule type" value="Genomic_DNA"/>
</dbReference>
<dbReference type="AlphaFoldDB" id="A0AAD5JCW8"/>
<protein>
    <recommendedName>
        <fullName evidence="3">MULE transposase domain-containing protein</fullName>
    </recommendedName>
</protein>
<proteinExistence type="predicted"/>
<organism evidence="1 2">
    <name type="scientific">Acer negundo</name>
    <name type="common">Box elder</name>
    <dbReference type="NCBI Taxonomy" id="4023"/>
    <lineage>
        <taxon>Eukaryota</taxon>
        <taxon>Viridiplantae</taxon>
        <taxon>Streptophyta</taxon>
        <taxon>Embryophyta</taxon>
        <taxon>Tracheophyta</taxon>
        <taxon>Spermatophyta</taxon>
        <taxon>Magnoliopsida</taxon>
        <taxon>eudicotyledons</taxon>
        <taxon>Gunneridae</taxon>
        <taxon>Pentapetalae</taxon>
        <taxon>rosids</taxon>
        <taxon>malvids</taxon>
        <taxon>Sapindales</taxon>
        <taxon>Sapindaceae</taxon>
        <taxon>Hippocastanoideae</taxon>
        <taxon>Acereae</taxon>
        <taxon>Acer</taxon>
    </lineage>
</organism>
<evidence type="ECO:0000313" key="2">
    <source>
        <dbReference type="Proteomes" id="UP001064489"/>
    </source>
</evidence>
<gene>
    <name evidence="1" type="ORF">LWI28_001226</name>
</gene>
<evidence type="ECO:0008006" key="3">
    <source>
        <dbReference type="Google" id="ProtNLM"/>
    </source>
</evidence>
<keyword evidence="2" id="KW-1185">Reference proteome</keyword>
<reference evidence="1" key="1">
    <citation type="journal article" date="2022" name="Plant J.">
        <title>Strategies of tolerance reflected in two North American maple genomes.</title>
        <authorList>
            <person name="McEvoy S.L."/>
            <person name="Sezen U.U."/>
            <person name="Trouern-Trend A."/>
            <person name="McMahon S.M."/>
            <person name="Schaberg P.G."/>
            <person name="Yang J."/>
            <person name="Wegrzyn J.L."/>
            <person name="Swenson N.G."/>
        </authorList>
    </citation>
    <scope>NUCLEOTIDE SEQUENCE</scope>
    <source>
        <strain evidence="1">91603</strain>
    </source>
</reference>
<dbReference type="Proteomes" id="UP001064489">
    <property type="component" value="Chromosome 1"/>
</dbReference>
<accession>A0AAD5JCW8</accession>
<dbReference type="PANTHER" id="PTHR31973:SF187">
    <property type="entry name" value="MUTATOR TRANSPOSASE MUDRA PROTEIN"/>
    <property type="match status" value="1"/>
</dbReference>
<evidence type="ECO:0000313" key="1">
    <source>
        <dbReference type="EMBL" id="KAI9193910.1"/>
    </source>
</evidence>
<reference evidence="1" key="2">
    <citation type="submission" date="2023-02" db="EMBL/GenBank/DDBJ databases">
        <authorList>
            <person name="Swenson N.G."/>
            <person name="Wegrzyn J.L."/>
            <person name="Mcevoy S.L."/>
        </authorList>
    </citation>
    <scope>NUCLEOTIDE SEQUENCE</scope>
    <source>
        <strain evidence="1">91603</strain>
        <tissue evidence="1">Leaf</tissue>
    </source>
</reference>
<comment type="caution">
    <text evidence="1">The sequence shown here is derived from an EMBL/GenBank/DDBJ whole genome shotgun (WGS) entry which is preliminary data.</text>
</comment>
<name>A0AAD5JCW8_ACENE</name>
<sequence length="293" mass="33595">MVLKTLSADHKASFAQIRKYGNILAEMNPGSMAKVSVNPMFERFFLSFHAMQMGFFKGCRPLIGLDGCHLSSEFGGVLLSAFAIDTDGGIFPLAYCGVLKAIKNEWPKAGNRYCLRHISANFNANSKFSSMDINWMLWKAVEEGNEVRFKQVMERIKGVSVEAYQWLMNIPIERWARHRFDTRIKSDHVTNNISECFNSRIKDDRDKPILTLMEIIMRKVMVRLSEKWVKGEKLSDTITPTARKKLNKAENDVRNLIVYHGRGQYHETCDSYGQRCLVKLSEMSCDCGVWQIS</sequence>